<sequence>MSAAATAAAPEPEVLFPATGVASVRHAVLNRPRVLNALSEGMIDALARKYGEWDATPSVGAVVLSGAGRGFCAGGDVKDLAMGDDHDASARFFKREYRHDCSVSSLRAAHVALLDGVTMGGGCGVALHGAYRVATENTKLAMPECAIGLFPDVGASWVLPRLAHSVGWYLALTGASINGADALACGAATHFMRSADCERVVSAVDVPALAGMPEGVAAVGRALDSLSTPPADVGVEGSLDLAGIERCFGAGMTVEGTLEALAREDAPWAVVADERIRKGSPLSLRVTHAVLEAGARASSLADCLSMEYRVVTRLCAEPDFKEGVRALLVDKDNRPTWANASLDEVPLQSVKRFFEPMATPEEELFGDAPPPYAAAAKL</sequence>
<dbReference type="InterPro" id="IPR032259">
    <property type="entry name" value="HIBYL-CoA-H"/>
</dbReference>
<evidence type="ECO:0000313" key="6">
    <source>
        <dbReference type="EMBL" id="CAD8230677.1"/>
    </source>
</evidence>
<dbReference type="InterPro" id="IPR045004">
    <property type="entry name" value="ECH_dom"/>
</dbReference>
<dbReference type="GO" id="GO:0006574">
    <property type="term" value="P:L-valine catabolic process"/>
    <property type="evidence" value="ECO:0007669"/>
    <property type="project" value="UniProtKB-UniRule"/>
</dbReference>
<evidence type="ECO:0000256" key="3">
    <source>
        <dbReference type="ARBA" id="ARBA00022801"/>
    </source>
</evidence>
<dbReference type="EMBL" id="HBDZ01002047">
    <property type="protein sequence ID" value="CAD8230677.1"/>
    <property type="molecule type" value="Transcribed_RNA"/>
</dbReference>
<feature type="domain" description="Enoyl-CoA hydratase/isomerase" evidence="5">
    <location>
        <begin position="25"/>
        <end position="354"/>
    </location>
</feature>
<accession>A0A7R9TB99</accession>
<evidence type="ECO:0000256" key="2">
    <source>
        <dbReference type="ARBA" id="ARBA00011915"/>
    </source>
</evidence>
<organism evidence="6">
    <name type="scientific">Prasinoderma coloniale</name>
    <dbReference type="NCBI Taxonomy" id="156133"/>
    <lineage>
        <taxon>Eukaryota</taxon>
        <taxon>Viridiplantae</taxon>
        <taxon>Prasinodermophyta</taxon>
        <taxon>Prasinodermophyceae</taxon>
        <taxon>Prasinodermales</taxon>
        <taxon>Prasinodermaceae</taxon>
        <taxon>Prasinoderma</taxon>
    </lineage>
</organism>
<evidence type="ECO:0000256" key="1">
    <source>
        <dbReference type="ARBA" id="ARBA00001709"/>
    </source>
</evidence>
<comment type="catalytic activity">
    <reaction evidence="1 4">
        <text>3-hydroxy-2-methylpropanoyl-CoA + H2O = 3-hydroxy-2-methylpropanoate + CoA + H(+)</text>
        <dbReference type="Rhea" id="RHEA:20888"/>
        <dbReference type="ChEBI" id="CHEBI:11805"/>
        <dbReference type="ChEBI" id="CHEBI:15377"/>
        <dbReference type="ChEBI" id="CHEBI:15378"/>
        <dbReference type="ChEBI" id="CHEBI:57287"/>
        <dbReference type="ChEBI" id="CHEBI:57340"/>
        <dbReference type="EC" id="3.1.2.4"/>
    </reaction>
</comment>
<dbReference type="SUPFAM" id="SSF52096">
    <property type="entry name" value="ClpP/crotonase"/>
    <property type="match status" value="1"/>
</dbReference>
<dbReference type="AlphaFoldDB" id="A0A7R9TB99"/>
<evidence type="ECO:0000259" key="5">
    <source>
        <dbReference type="Pfam" id="PF16113"/>
    </source>
</evidence>
<comment type="function">
    <text evidence="4">Hydrolyzes 3-hydroxyisobutyryl-CoA (HIBYL-CoA), a saline catabolite. Has high activity toward isobutyryl-CoA. Could be an isobutyryl-CoA dehydrogenase that functions in valine catabolism.</text>
</comment>
<keyword evidence="3 4" id="KW-0378">Hydrolase</keyword>
<proteinExistence type="inferred from homology"/>
<evidence type="ECO:0000256" key="4">
    <source>
        <dbReference type="RuleBase" id="RU369070"/>
    </source>
</evidence>
<name>A0A7R9TB99_9VIRI</name>
<comment type="pathway">
    <text evidence="4">Amino-acid degradation; L-valine degradation.</text>
</comment>
<gene>
    <name evidence="6" type="ORF">PCOL08062_LOCUS1632</name>
</gene>
<dbReference type="InterPro" id="IPR029045">
    <property type="entry name" value="ClpP/crotonase-like_dom_sf"/>
</dbReference>
<comment type="similarity">
    <text evidence="4">Belongs to the enoyl-CoA hydratase/isomerase family.</text>
</comment>
<dbReference type="NCBIfam" id="NF004127">
    <property type="entry name" value="PRK05617.1"/>
    <property type="match status" value="1"/>
</dbReference>
<reference evidence="6" key="1">
    <citation type="submission" date="2021-01" db="EMBL/GenBank/DDBJ databases">
        <authorList>
            <person name="Corre E."/>
            <person name="Pelletier E."/>
            <person name="Niang G."/>
            <person name="Scheremetjew M."/>
            <person name="Finn R."/>
            <person name="Kale V."/>
            <person name="Holt S."/>
            <person name="Cochrane G."/>
            <person name="Meng A."/>
            <person name="Brown T."/>
            <person name="Cohen L."/>
        </authorList>
    </citation>
    <scope>NUCLEOTIDE SEQUENCE</scope>
    <source>
        <strain evidence="6">CCMP1413</strain>
    </source>
</reference>
<dbReference type="Pfam" id="PF16113">
    <property type="entry name" value="ECH_2"/>
    <property type="match status" value="1"/>
</dbReference>
<dbReference type="GO" id="GO:0003860">
    <property type="term" value="F:3-hydroxyisobutyryl-CoA hydrolase activity"/>
    <property type="evidence" value="ECO:0007669"/>
    <property type="project" value="UniProtKB-UniRule"/>
</dbReference>
<dbReference type="CDD" id="cd06558">
    <property type="entry name" value="crotonase-like"/>
    <property type="match status" value="1"/>
</dbReference>
<dbReference type="EC" id="3.1.2.4" evidence="2 4"/>
<dbReference type="Gene3D" id="3.90.226.10">
    <property type="entry name" value="2-enoyl-CoA Hydratase, Chain A, domain 1"/>
    <property type="match status" value="1"/>
</dbReference>
<dbReference type="PANTHER" id="PTHR43176">
    <property type="entry name" value="3-HYDROXYISOBUTYRYL-COA HYDROLASE-RELATED"/>
    <property type="match status" value="1"/>
</dbReference>
<protein>
    <recommendedName>
        <fullName evidence="2 4">3-hydroxyisobutyryl-CoA hydrolase</fullName>
        <shortName evidence="4">HIB-CoA hydrolase</shortName>
        <shortName evidence="4">HIBYL-CoA-H</shortName>
        <ecNumber evidence="2 4">3.1.2.4</ecNumber>
    </recommendedName>
    <alternativeName>
        <fullName evidence="4">3-hydroxyisobutyryl-coenzyme A hydrolase</fullName>
    </alternativeName>
</protein>
<dbReference type="PANTHER" id="PTHR43176:SF3">
    <property type="entry name" value="3-HYDROXYISOBUTYRYL-COA HYDROLASE, MITOCHONDRIAL"/>
    <property type="match status" value="1"/>
</dbReference>